<dbReference type="PROSITE" id="PS50987">
    <property type="entry name" value="HTH_ARSR_2"/>
    <property type="match status" value="1"/>
</dbReference>
<gene>
    <name evidence="5" type="ORF">DCD74_05420</name>
</gene>
<dbReference type="CDD" id="cd00090">
    <property type="entry name" value="HTH_ARSR"/>
    <property type="match status" value="1"/>
</dbReference>
<dbReference type="InterPro" id="IPR001845">
    <property type="entry name" value="HTH_ArsR_DNA-bd_dom"/>
</dbReference>
<dbReference type="NCBIfam" id="NF033788">
    <property type="entry name" value="HTH_metalloreg"/>
    <property type="match status" value="1"/>
</dbReference>
<name>A0A344J5A2_9GAMM</name>
<dbReference type="InterPro" id="IPR051011">
    <property type="entry name" value="Metal_resp_trans_reg"/>
</dbReference>
<dbReference type="InterPro" id="IPR036388">
    <property type="entry name" value="WH-like_DNA-bd_sf"/>
</dbReference>
<evidence type="ECO:0000256" key="2">
    <source>
        <dbReference type="ARBA" id="ARBA00023125"/>
    </source>
</evidence>
<dbReference type="InterPro" id="IPR011991">
    <property type="entry name" value="ArsR-like_HTH"/>
</dbReference>
<dbReference type="KEGG" id="lue:DCD74_05420"/>
<keyword evidence="6" id="KW-1185">Reference proteome</keyword>
<dbReference type="PRINTS" id="PR00778">
    <property type="entry name" value="HTHARSR"/>
</dbReference>
<evidence type="ECO:0000256" key="1">
    <source>
        <dbReference type="ARBA" id="ARBA00023015"/>
    </source>
</evidence>
<dbReference type="SUPFAM" id="SSF46785">
    <property type="entry name" value="Winged helix' DNA-binding domain"/>
    <property type="match status" value="1"/>
</dbReference>
<sequence>MDNKDAVNALAALAQESRLAVFRRLVELGPEGAFAGELAEYLQVPGNTLSFHLKTLSHAGLVSAEPLGRNIRYRADFERMQALVGFLGDHCCGGQPELCAPVACAPAPRKAGTR</sequence>
<organism evidence="5 6">
    <name type="scientific">Solilutibacter oculi</name>
    <dbReference type="NCBI Taxonomy" id="2698682"/>
    <lineage>
        <taxon>Bacteria</taxon>
        <taxon>Pseudomonadati</taxon>
        <taxon>Pseudomonadota</taxon>
        <taxon>Gammaproteobacteria</taxon>
        <taxon>Lysobacterales</taxon>
        <taxon>Lysobacteraceae</taxon>
        <taxon>Solilutibacter</taxon>
    </lineage>
</organism>
<evidence type="ECO:0000256" key="3">
    <source>
        <dbReference type="ARBA" id="ARBA00023163"/>
    </source>
</evidence>
<dbReference type="GO" id="GO:0003700">
    <property type="term" value="F:DNA-binding transcription factor activity"/>
    <property type="evidence" value="ECO:0007669"/>
    <property type="project" value="InterPro"/>
</dbReference>
<keyword evidence="2" id="KW-0238">DNA-binding</keyword>
<evidence type="ECO:0000313" key="5">
    <source>
        <dbReference type="EMBL" id="AXA84212.1"/>
    </source>
</evidence>
<dbReference type="RefSeq" id="WP_112926425.1">
    <property type="nucleotide sequence ID" value="NZ_CP029556.1"/>
</dbReference>
<keyword evidence="3" id="KW-0804">Transcription</keyword>
<keyword evidence="1" id="KW-0805">Transcription regulation</keyword>
<evidence type="ECO:0000313" key="6">
    <source>
        <dbReference type="Proteomes" id="UP000251842"/>
    </source>
</evidence>
<reference evidence="6" key="1">
    <citation type="submission" date="2018-05" db="EMBL/GenBank/DDBJ databases">
        <title>Luteimonas pekinense sp. nov., isolated from human Meibomian gland secretions, Beijing, China.</title>
        <authorList>
            <person name="Wen T."/>
            <person name="Bai H."/>
            <person name="Lv H."/>
        </authorList>
    </citation>
    <scope>NUCLEOTIDE SEQUENCE [LARGE SCALE GENOMIC DNA]</scope>
    <source>
        <strain evidence="6">83-4</strain>
    </source>
</reference>
<dbReference type="PANTHER" id="PTHR43132">
    <property type="entry name" value="ARSENICAL RESISTANCE OPERON REPRESSOR ARSR-RELATED"/>
    <property type="match status" value="1"/>
</dbReference>
<proteinExistence type="predicted"/>
<dbReference type="Gene3D" id="1.10.10.10">
    <property type="entry name" value="Winged helix-like DNA-binding domain superfamily/Winged helix DNA-binding domain"/>
    <property type="match status" value="1"/>
</dbReference>
<dbReference type="Pfam" id="PF12840">
    <property type="entry name" value="HTH_20"/>
    <property type="match status" value="1"/>
</dbReference>
<dbReference type="AlphaFoldDB" id="A0A344J5A2"/>
<dbReference type="EMBL" id="CP029556">
    <property type="protein sequence ID" value="AXA84212.1"/>
    <property type="molecule type" value="Genomic_DNA"/>
</dbReference>
<accession>A0A344J5A2</accession>
<dbReference type="GO" id="GO:0003677">
    <property type="term" value="F:DNA binding"/>
    <property type="evidence" value="ECO:0007669"/>
    <property type="project" value="UniProtKB-KW"/>
</dbReference>
<dbReference type="Proteomes" id="UP000251842">
    <property type="component" value="Chromosome"/>
</dbReference>
<evidence type="ECO:0000259" key="4">
    <source>
        <dbReference type="PROSITE" id="PS50987"/>
    </source>
</evidence>
<protein>
    <submittedName>
        <fullName evidence="5">Transcriptional regulator</fullName>
    </submittedName>
</protein>
<dbReference type="SMART" id="SM00418">
    <property type="entry name" value="HTH_ARSR"/>
    <property type="match status" value="1"/>
</dbReference>
<feature type="domain" description="HTH arsR-type" evidence="4">
    <location>
        <begin position="1"/>
        <end position="95"/>
    </location>
</feature>
<dbReference type="PANTHER" id="PTHR43132:SF2">
    <property type="entry name" value="ARSENICAL RESISTANCE OPERON REPRESSOR ARSR-RELATED"/>
    <property type="match status" value="1"/>
</dbReference>
<dbReference type="OrthoDB" id="5297460at2"/>
<dbReference type="InterPro" id="IPR036390">
    <property type="entry name" value="WH_DNA-bd_sf"/>
</dbReference>